<keyword evidence="1" id="KW-0812">Transmembrane</keyword>
<proteinExistence type="predicted"/>
<dbReference type="PATRIC" id="fig|1461584.3.peg.284"/>
<name>A0A078ML46_9MICC</name>
<accession>A0A078ML46</accession>
<evidence type="ECO:0000256" key="1">
    <source>
        <dbReference type="SAM" id="Phobius"/>
    </source>
</evidence>
<dbReference type="AlphaFoldDB" id="A0A078ML46"/>
<keyword evidence="1" id="KW-0472">Membrane</keyword>
<feature type="domain" description="DUF1206" evidence="2">
    <location>
        <begin position="119"/>
        <end position="181"/>
    </location>
</feature>
<feature type="transmembrane region" description="Helical" evidence="1">
    <location>
        <begin position="209"/>
        <end position="230"/>
    </location>
</feature>
<feature type="transmembrane region" description="Helical" evidence="1">
    <location>
        <begin position="250"/>
        <end position="271"/>
    </location>
</feature>
<feature type="domain" description="DUF1206" evidence="2">
    <location>
        <begin position="207"/>
        <end position="269"/>
    </location>
</feature>
<feature type="transmembrane region" description="Helical" evidence="1">
    <location>
        <begin position="77"/>
        <end position="99"/>
    </location>
</feature>
<sequence>MNQMGKRAGREMAGAAEQAAESKTFERLARAGLVATGLIHVVIGFLALQLAFGGSKSENADPSGAVALLGEQPAGAFLLWFCFLGCYLLALYLACSAFFAGRREDGTDRWKEIAKIGGPAVVYAVLGTTFASFALSGGSDSSESSSTWSARLLSVPAGQWLLAAVGIGIAVVGGYFAYKGAAGRFRRDLGPLPGEPWPRVVTVTGTVGYIAKGVSLAAVGVLVFVAALQADPEQSSGLDGALSSLREQPLGPWLLAGVGLGLICYGLYVGIIKARFAKL</sequence>
<evidence type="ECO:0000313" key="3">
    <source>
        <dbReference type="EMBL" id="CEA06984.1"/>
    </source>
</evidence>
<reference evidence="3" key="1">
    <citation type="submission" date="2014-07" db="EMBL/GenBank/DDBJ databases">
        <authorList>
            <person name="Urmite Genomes Urmite Genomes"/>
        </authorList>
    </citation>
    <scope>NUCLEOTIDE SEQUENCE</scope>
    <source>
        <strain evidence="3">11W110_air</strain>
    </source>
</reference>
<dbReference type="InterPro" id="IPR009597">
    <property type="entry name" value="DUF1206"/>
</dbReference>
<gene>
    <name evidence="3" type="ORF">BN1051_00292</name>
</gene>
<feature type="transmembrane region" description="Helical" evidence="1">
    <location>
        <begin position="157"/>
        <end position="178"/>
    </location>
</feature>
<feature type="transmembrane region" description="Helical" evidence="1">
    <location>
        <begin position="120"/>
        <end position="137"/>
    </location>
</feature>
<dbReference type="Pfam" id="PF06724">
    <property type="entry name" value="DUF1206"/>
    <property type="match status" value="3"/>
</dbReference>
<organism evidence="3">
    <name type="scientific">Arthrobacter saudimassiliensis</name>
    <dbReference type="NCBI Taxonomy" id="1461584"/>
    <lineage>
        <taxon>Bacteria</taxon>
        <taxon>Bacillati</taxon>
        <taxon>Actinomycetota</taxon>
        <taxon>Actinomycetes</taxon>
        <taxon>Micrococcales</taxon>
        <taxon>Micrococcaceae</taxon>
        <taxon>Arthrobacter</taxon>
    </lineage>
</organism>
<feature type="domain" description="DUF1206" evidence="2">
    <location>
        <begin position="31"/>
        <end position="99"/>
    </location>
</feature>
<dbReference type="EMBL" id="LN483070">
    <property type="protein sequence ID" value="CEA06984.1"/>
    <property type="molecule type" value="Genomic_DNA"/>
</dbReference>
<protein>
    <recommendedName>
        <fullName evidence="2">DUF1206 domain-containing protein</fullName>
    </recommendedName>
</protein>
<evidence type="ECO:0000259" key="2">
    <source>
        <dbReference type="Pfam" id="PF06724"/>
    </source>
</evidence>
<keyword evidence="1" id="KW-1133">Transmembrane helix</keyword>
<feature type="transmembrane region" description="Helical" evidence="1">
    <location>
        <begin position="31"/>
        <end position="52"/>
    </location>
</feature>